<dbReference type="Proteomes" id="UP001480595">
    <property type="component" value="Unassembled WGS sequence"/>
</dbReference>
<comment type="caution">
    <text evidence="2">The sequence shown here is derived from an EMBL/GenBank/DDBJ whole genome shotgun (WGS) entry which is preliminary data.</text>
</comment>
<reference evidence="2 3" key="1">
    <citation type="submission" date="2023-01" db="EMBL/GenBank/DDBJ databases">
        <title>Analysis of 21 Apiospora genomes using comparative genomics revels a genus with tremendous synthesis potential of carbohydrate active enzymes and secondary metabolites.</title>
        <authorList>
            <person name="Sorensen T."/>
        </authorList>
    </citation>
    <scope>NUCLEOTIDE SEQUENCE [LARGE SCALE GENOMIC DNA]</scope>
    <source>
        <strain evidence="2 3">CBS 135458</strain>
    </source>
</reference>
<evidence type="ECO:0000256" key="1">
    <source>
        <dbReference type="SAM" id="MobiDB-lite"/>
    </source>
</evidence>
<protein>
    <submittedName>
        <fullName evidence="2">Uncharacterized protein</fullName>
    </submittedName>
</protein>
<dbReference type="EMBL" id="JAQQWL010000011">
    <property type="protein sequence ID" value="KAK8050540.1"/>
    <property type="molecule type" value="Genomic_DNA"/>
</dbReference>
<dbReference type="GeneID" id="92096742"/>
<organism evidence="2 3">
    <name type="scientific">Apiospora phragmitis</name>
    <dbReference type="NCBI Taxonomy" id="2905665"/>
    <lineage>
        <taxon>Eukaryota</taxon>
        <taxon>Fungi</taxon>
        <taxon>Dikarya</taxon>
        <taxon>Ascomycota</taxon>
        <taxon>Pezizomycotina</taxon>
        <taxon>Sordariomycetes</taxon>
        <taxon>Xylariomycetidae</taxon>
        <taxon>Amphisphaeriales</taxon>
        <taxon>Apiosporaceae</taxon>
        <taxon>Apiospora</taxon>
    </lineage>
</organism>
<accession>A0ABR1TXE5</accession>
<evidence type="ECO:0000313" key="2">
    <source>
        <dbReference type="EMBL" id="KAK8050540.1"/>
    </source>
</evidence>
<gene>
    <name evidence="2" type="ORF">PG994_012270</name>
</gene>
<sequence length="107" mass="11412">MKRRRIIYAPGNLLKLVSKASSHGGAEPVAGSVPQIRVRGQDEPVVDGGLVFDVFKPSSARVEAGGRPQRAGCAYSCCGRRNSRVTSDGSVPGRDMSKPKRCGREKS</sequence>
<dbReference type="RefSeq" id="XP_066712789.1">
    <property type="nucleotide sequence ID" value="XM_066863679.1"/>
</dbReference>
<evidence type="ECO:0000313" key="3">
    <source>
        <dbReference type="Proteomes" id="UP001480595"/>
    </source>
</evidence>
<feature type="compositionally biased region" description="Basic and acidic residues" evidence="1">
    <location>
        <begin position="95"/>
        <end position="107"/>
    </location>
</feature>
<name>A0ABR1TXE5_9PEZI</name>
<keyword evidence="3" id="KW-1185">Reference proteome</keyword>
<feature type="region of interest" description="Disordered" evidence="1">
    <location>
        <begin position="82"/>
        <end position="107"/>
    </location>
</feature>
<proteinExistence type="predicted"/>